<dbReference type="STRING" id="1586287.BBK82_27615"/>
<dbReference type="EMBL" id="CP016793">
    <property type="protein sequence ID" value="ANZ39267.1"/>
    <property type="molecule type" value="Genomic_DNA"/>
</dbReference>
<dbReference type="RefSeq" id="WP_065917609.1">
    <property type="nucleotide sequence ID" value="NZ_CP016793.1"/>
</dbReference>
<dbReference type="Proteomes" id="UP000093053">
    <property type="component" value="Chromosome"/>
</dbReference>
<reference evidence="1 2" key="1">
    <citation type="submission" date="2016-07" db="EMBL/GenBank/DDBJ databases">
        <title>Complete genome sequence of the Lentzea guizhouensis DHS C013.</title>
        <authorList>
            <person name="Cao C."/>
        </authorList>
    </citation>
    <scope>NUCLEOTIDE SEQUENCE [LARGE SCALE GENOMIC DNA]</scope>
    <source>
        <strain evidence="1 2">DHS C013</strain>
    </source>
</reference>
<protein>
    <submittedName>
        <fullName evidence="1">Uncharacterized protein</fullName>
    </submittedName>
</protein>
<evidence type="ECO:0000313" key="2">
    <source>
        <dbReference type="Proteomes" id="UP000093053"/>
    </source>
</evidence>
<dbReference type="KEGG" id="led:BBK82_27615"/>
<evidence type="ECO:0000313" key="1">
    <source>
        <dbReference type="EMBL" id="ANZ39267.1"/>
    </source>
</evidence>
<organism evidence="1 2">
    <name type="scientific">Lentzea guizhouensis</name>
    <dbReference type="NCBI Taxonomy" id="1586287"/>
    <lineage>
        <taxon>Bacteria</taxon>
        <taxon>Bacillati</taxon>
        <taxon>Actinomycetota</taxon>
        <taxon>Actinomycetes</taxon>
        <taxon>Pseudonocardiales</taxon>
        <taxon>Pseudonocardiaceae</taxon>
        <taxon>Lentzea</taxon>
    </lineage>
</organism>
<keyword evidence="2" id="KW-1185">Reference proteome</keyword>
<gene>
    <name evidence="1" type="ORF">BBK82_27615</name>
</gene>
<accession>A0A1B2HNG1</accession>
<proteinExistence type="predicted"/>
<sequence>MARRLLAGQAPAAQIRRTSAIDRPLLAVVDDAELRSEQLLALAEAVSARSAVHDAPTRLLVLGRSDGSWAQHLREHRDERVAGLFRPAGSAGTIVLQPAPPGISYPAAVDAFANAVGTRAVPSSAPRTTILEIHAHALTAALGRTGQDPLAVLHDHDMARAGGDAAALAIVGTLATLCIPASAEQADALVVRLPDFLGADPETVRGHVEAWSRLHPGPYPLNAVRPDTLGAHLVAATLADHPAIVTTMAVVFPDEWLVTALTVLGRALPAHPRLLGPVTALFHADPRKLERLVSVVLTRLDEPEPFARAIASEMGKLDWSIQDVMSLLQNMSTGDKAHDPLRGAAMEAMLKAWGGFTDQLRAHHGAPVTPPPEPLGRVLNNLTNLVQDFAVGVVDPKSGRIPTGQDGKPLLPPEALGMLRDMYFAHLREKRDEQDG</sequence>
<name>A0A1B2HNG1_9PSEU</name>
<dbReference type="AlphaFoldDB" id="A0A1B2HNG1"/>